<accession>A0ACC1UC27</accession>
<gene>
    <name evidence="1" type="ORF">F5876DRAFT_62277</name>
</gene>
<proteinExistence type="predicted"/>
<keyword evidence="2" id="KW-1185">Reference proteome</keyword>
<comment type="caution">
    <text evidence="1">The sequence shown here is derived from an EMBL/GenBank/DDBJ whole genome shotgun (WGS) entry which is preliminary data.</text>
</comment>
<evidence type="ECO:0000313" key="2">
    <source>
        <dbReference type="Proteomes" id="UP001163835"/>
    </source>
</evidence>
<evidence type="ECO:0000313" key="1">
    <source>
        <dbReference type="EMBL" id="KAJ3814538.1"/>
    </source>
</evidence>
<dbReference type="Proteomes" id="UP001163835">
    <property type="component" value="Unassembled WGS sequence"/>
</dbReference>
<dbReference type="EMBL" id="MU794966">
    <property type="protein sequence ID" value="KAJ3814538.1"/>
    <property type="molecule type" value="Genomic_DNA"/>
</dbReference>
<protein>
    <submittedName>
        <fullName evidence="1">Uncharacterized protein</fullName>
    </submittedName>
</protein>
<reference evidence="1" key="1">
    <citation type="submission" date="2022-09" db="EMBL/GenBank/DDBJ databases">
        <title>A Global Phylogenomic Analysis of the Shiitake Genus Lentinula.</title>
        <authorList>
            <consortium name="DOE Joint Genome Institute"/>
            <person name="Sierra-Patev S."/>
            <person name="Min B."/>
            <person name="Naranjo-Ortiz M."/>
            <person name="Looney B."/>
            <person name="Konkel Z."/>
            <person name="Slot J.C."/>
            <person name="Sakamoto Y."/>
            <person name="Steenwyk J.L."/>
            <person name="Rokas A."/>
            <person name="Carro J."/>
            <person name="Camarero S."/>
            <person name="Ferreira P."/>
            <person name="Molpeceres G."/>
            <person name="Ruiz-Duenas F.J."/>
            <person name="Serrano A."/>
            <person name="Henrissat B."/>
            <person name="Drula E."/>
            <person name="Hughes K.W."/>
            <person name="Mata J.L."/>
            <person name="Ishikawa N.K."/>
            <person name="Vargas-Isla R."/>
            <person name="Ushijima S."/>
            <person name="Smith C.A."/>
            <person name="Ahrendt S."/>
            <person name="Andreopoulos W."/>
            <person name="He G."/>
            <person name="Labutti K."/>
            <person name="Lipzen A."/>
            <person name="Ng V."/>
            <person name="Riley R."/>
            <person name="Sandor L."/>
            <person name="Barry K."/>
            <person name="Martinez A.T."/>
            <person name="Xiao Y."/>
            <person name="Gibbons J.G."/>
            <person name="Terashima K."/>
            <person name="Grigoriev I.V."/>
            <person name="Hibbett D.S."/>
        </authorList>
    </citation>
    <scope>NUCLEOTIDE SEQUENCE</scope>
    <source>
        <strain evidence="1">TMI1499</strain>
    </source>
</reference>
<name>A0ACC1UC27_9AGAR</name>
<sequence length="231" mass="26757">MRIGGGKSDTAACDGRWGIDIKSMEADRPMNEPEPIRKEKKTEYIRHAMDLSRHEQWHAREYHRCVYERALDRYEDRPEDANLVYELVWAFAEAEAHPMPDGGIPLAAFPLDCYDLLVALPEAVAIGWTRELLKKLALERGRSVVMFEEGDGESGSRVVVYFGGNRFFSFANLLEALGFLFEYWRVEPSEDDRDRDRFGVQVLRANLRWEYEQAEGHEAGIRRGWDWLGNV</sequence>
<organism evidence="1 2">
    <name type="scientific">Lentinula aff. lateritia</name>
    <dbReference type="NCBI Taxonomy" id="2804960"/>
    <lineage>
        <taxon>Eukaryota</taxon>
        <taxon>Fungi</taxon>
        <taxon>Dikarya</taxon>
        <taxon>Basidiomycota</taxon>
        <taxon>Agaricomycotina</taxon>
        <taxon>Agaricomycetes</taxon>
        <taxon>Agaricomycetidae</taxon>
        <taxon>Agaricales</taxon>
        <taxon>Marasmiineae</taxon>
        <taxon>Omphalotaceae</taxon>
        <taxon>Lentinula</taxon>
    </lineage>
</organism>